<comment type="caution">
    <text evidence="1">The sequence shown here is derived from an EMBL/GenBank/DDBJ whole genome shotgun (WGS) entry which is preliminary data.</text>
</comment>
<name>A0ABW4GFK0_9ACTN</name>
<gene>
    <name evidence="1" type="ORF">ACFSJ0_28205</name>
</gene>
<protein>
    <submittedName>
        <fullName evidence="1">Uncharacterized protein</fullName>
    </submittedName>
</protein>
<keyword evidence="2" id="KW-1185">Reference proteome</keyword>
<reference evidence="2" key="1">
    <citation type="journal article" date="2019" name="Int. J. Syst. Evol. Microbiol.">
        <title>The Global Catalogue of Microorganisms (GCM) 10K type strain sequencing project: providing services to taxonomists for standard genome sequencing and annotation.</title>
        <authorList>
            <consortium name="The Broad Institute Genomics Platform"/>
            <consortium name="The Broad Institute Genome Sequencing Center for Infectious Disease"/>
            <person name="Wu L."/>
            <person name="Ma J."/>
        </authorList>
    </citation>
    <scope>NUCLEOTIDE SEQUENCE [LARGE SCALE GENOMIC DNA]</scope>
    <source>
        <strain evidence="2">CGMCC 1.15399</strain>
    </source>
</reference>
<dbReference type="RefSeq" id="WP_219532408.1">
    <property type="nucleotide sequence ID" value="NZ_JAHKRM010000014.1"/>
</dbReference>
<evidence type="ECO:0000313" key="1">
    <source>
        <dbReference type="EMBL" id="MFD1540971.1"/>
    </source>
</evidence>
<evidence type="ECO:0000313" key="2">
    <source>
        <dbReference type="Proteomes" id="UP001597097"/>
    </source>
</evidence>
<organism evidence="1 2">
    <name type="scientific">Nonomuraea guangzhouensis</name>
    <dbReference type="NCBI Taxonomy" id="1291555"/>
    <lineage>
        <taxon>Bacteria</taxon>
        <taxon>Bacillati</taxon>
        <taxon>Actinomycetota</taxon>
        <taxon>Actinomycetes</taxon>
        <taxon>Streptosporangiales</taxon>
        <taxon>Streptosporangiaceae</taxon>
        <taxon>Nonomuraea</taxon>
    </lineage>
</organism>
<proteinExistence type="predicted"/>
<accession>A0ABW4GFK0</accession>
<dbReference type="EMBL" id="JBHUCM010000020">
    <property type="protein sequence ID" value="MFD1540971.1"/>
    <property type="molecule type" value="Genomic_DNA"/>
</dbReference>
<dbReference type="Proteomes" id="UP001597097">
    <property type="component" value="Unassembled WGS sequence"/>
</dbReference>
<sequence length="144" mass="15908">MSSYVRTIRQWMRPQPSATWTELPLAGAPLSEIVLFGNGKDADVMVELLDGRQFVFGLSGALRVHGCLGLESEVTSWDDRSLIIRYFGQNLKVATVRLGVPVWAGAEEEFSADIREWLATDGANDLLWGLAMEIEVARTSQPAI</sequence>